<feature type="region of interest" description="Disordered" evidence="1">
    <location>
        <begin position="34"/>
        <end position="86"/>
    </location>
</feature>
<reference evidence="2" key="1">
    <citation type="submission" date="2023-04" db="EMBL/GenBank/DDBJ databases">
        <title>Phytophthora lilii NBRC 32176.</title>
        <authorList>
            <person name="Ichikawa N."/>
            <person name="Sato H."/>
            <person name="Tonouchi N."/>
        </authorList>
    </citation>
    <scope>NUCLEOTIDE SEQUENCE</scope>
    <source>
        <strain evidence="2">NBRC 32176</strain>
    </source>
</reference>
<sequence length="130" mass="13822">MFCTVAIPCLRGSELRAQCCWQLANSERRAMTLPADGESVATGAGAADPELQTASAEAAQSNEALATPEAPGKPTAEGSEAEADEEVEALEDLILEAYNNMQIDGEYIFLPDEVAEKLHRVAEQVRGLGE</sequence>
<dbReference type="EMBL" id="BSXW01000082">
    <property type="protein sequence ID" value="GMF11693.1"/>
    <property type="molecule type" value="Genomic_DNA"/>
</dbReference>
<proteinExistence type="predicted"/>
<protein>
    <submittedName>
        <fullName evidence="2">Unnamed protein product</fullName>
    </submittedName>
</protein>
<dbReference type="Proteomes" id="UP001165083">
    <property type="component" value="Unassembled WGS sequence"/>
</dbReference>
<keyword evidence="3" id="KW-1185">Reference proteome</keyword>
<evidence type="ECO:0000256" key="1">
    <source>
        <dbReference type="SAM" id="MobiDB-lite"/>
    </source>
</evidence>
<evidence type="ECO:0000313" key="3">
    <source>
        <dbReference type="Proteomes" id="UP001165083"/>
    </source>
</evidence>
<accession>A0A9W6TEH1</accession>
<organism evidence="2 3">
    <name type="scientific">Phytophthora lilii</name>
    <dbReference type="NCBI Taxonomy" id="2077276"/>
    <lineage>
        <taxon>Eukaryota</taxon>
        <taxon>Sar</taxon>
        <taxon>Stramenopiles</taxon>
        <taxon>Oomycota</taxon>
        <taxon>Peronosporomycetes</taxon>
        <taxon>Peronosporales</taxon>
        <taxon>Peronosporaceae</taxon>
        <taxon>Phytophthora</taxon>
    </lineage>
</organism>
<name>A0A9W6TEH1_9STRA</name>
<feature type="compositionally biased region" description="Polar residues" evidence="1">
    <location>
        <begin position="52"/>
        <end position="64"/>
    </location>
</feature>
<dbReference type="AlphaFoldDB" id="A0A9W6TEH1"/>
<gene>
    <name evidence="2" type="ORF">Plil01_000237300</name>
</gene>
<dbReference type="OrthoDB" id="77317at2759"/>
<comment type="caution">
    <text evidence="2">The sequence shown here is derived from an EMBL/GenBank/DDBJ whole genome shotgun (WGS) entry which is preliminary data.</text>
</comment>
<evidence type="ECO:0000313" key="2">
    <source>
        <dbReference type="EMBL" id="GMF11693.1"/>
    </source>
</evidence>